<comment type="caution">
    <text evidence="2">The sequence shown here is derived from an EMBL/GenBank/DDBJ whole genome shotgun (WGS) entry which is preliminary data.</text>
</comment>
<proteinExistence type="predicted"/>
<evidence type="ECO:0000259" key="1">
    <source>
        <dbReference type="Pfam" id="PF25564"/>
    </source>
</evidence>
<dbReference type="AlphaFoldDB" id="A0A2T1DIN2"/>
<evidence type="ECO:0000313" key="3">
    <source>
        <dbReference type="Proteomes" id="UP000238634"/>
    </source>
</evidence>
<feature type="domain" description="DUF7933" evidence="1">
    <location>
        <begin position="743"/>
        <end position="864"/>
    </location>
</feature>
<accession>A0A2T1DIN2</accession>
<feature type="domain" description="DUF7933" evidence="1">
    <location>
        <begin position="599"/>
        <end position="735"/>
    </location>
</feature>
<dbReference type="EMBL" id="PVWG01000006">
    <property type="protein sequence ID" value="PSB20332.1"/>
    <property type="molecule type" value="Genomic_DNA"/>
</dbReference>
<dbReference type="PANTHER" id="PTHR34819:SF3">
    <property type="entry name" value="CELL SURFACE PROTEIN"/>
    <property type="match status" value="1"/>
</dbReference>
<reference evidence="2 3" key="1">
    <citation type="submission" date="2018-02" db="EMBL/GenBank/DDBJ databases">
        <authorList>
            <person name="Cohen D.B."/>
            <person name="Kent A.D."/>
        </authorList>
    </citation>
    <scope>NUCLEOTIDE SEQUENCE [LARGE SCALE GENOMIC DNA]</scope>
    <source>
        <strain evidence="2 3">ULC007</strain>
    </source>
</reference>
<dbReference type="InterPro" id="IPR047589">
    <property type="entry name" value="DUF11_rpt"/>
</dbReference>
<dbReference type="STRING" id="1920490.GCA_001895925_04126"/>
<reference evidence="2 3" key="2">
    <citation type="submission" date="2018-03" db="EMBL/GenBank/DDBJ databases">
        <title>The ancient ancestry and fast evolution of plastids.</title>
        <authorList>
            <person name="Moore K.R."/>
            <person name="Magnabosco C."/>
            <person name="Momper L."/>
            <person name="Gold D.A."/>
            <person name="Bosak T."/>
            <person name="Fournier G.P."/>
        </authorList>
    </citation>
    <scope>NUCLEOTIDE SEQUENCE [LARGE SCALE GENOMIC DNA]</scope>
    <source>
        <strain evidence="2 3">ULC007</strain>
    </source>
</reference>
<name>A0A2T1DIN2_9CYAN</name>
<dbReference type="Pfam" id="PF25564">
    <property type="entry name" value="DUF7933"/>
    <property type="match status" value="7"/>
</dbReference>
<organism evidence="2 3">
    <name type="scientific">Phormidesmis priestleyi ULC007</name>
    <dbReference type="NCBI Taxonomy" id="1920490"/>
    <lineage>
        <taxon>Bacteria</taxon>
        <taxon>Bacillati</taxon>
        <taxon>Cyanobacteriota</taxon>
        <taxon>Cyanophyceae</taxon>
        <taxon>Leptolyngbyales</taxon>
        <taxon>Leptolyngbyaceae</taxon>
        <taxon>Phormidesmis</taxon>
    </lineage>
</organism>
<feature type="domain" description="DUF7933" evidence="1">
    <location>
        <begin position="466"/>
        <end position="592"/>
    </location>
</feature>
<keyword evidence="3" id="KW-1185">Reference proteome</keyword>
<feature type="domain" description="DUF7933" evidence="1">
    <location>
        <begin position="190"/>
        <end position="311"/>
    </location>
</feature>
<gene>
    <name evidence="2" type="ORF">C7B65_07755</name>
</gene>
<dbReference type="Proteomes" id="UP000238634">
    <property type="component" value="Unassembled WGS sequence"/>
</dbReference>
<feature type="domain" description="DUF7933" evidence="1">
    <location>
        <begin position="870"/>
        <end position="991"/>
    </location>
</feature>
<sequence>MSKKANLLNADNNEMRRSLLHKILAIATLKPQHSLWVNFFILLSILFALPARADVSINKSFSPSIINPGDTSKLTIKLFNSSAAVEQKQATFTDTPNPGIQIVPGTEVTDCGGTLAATSSSIKLTGGTIAPNGECTVTVNVTSTTAGNNFNTLPVGALQTVNGTTGTIEKNLTPASATLQVITLSPISGTKGFTPSLVPPSGISRVKITLSNSNSIAIFGTSFTDDLLPIGLKVSGTPNPTIVCSAGGNGGGVITTAADNNSFKVNSLTLPASGNCVIEIDVIAPSGNGKYRNTIAKGAITTGRGVTNDQAFYDDIEVDGRVRIAKTFSKITANIDQVFILTITVTNGTVSSLNNAGLTDNLPTGLQIALTPRKSTDCTGGTVGGNAGDTSVTLSGGTIPIATSTGFGICTIKVDVVGKTAGIYTNTIGANALTNTENITNSNAASDTITITSFTGGGGTGKDSLTIDKSFSPPTIPAGGISILTITLSNPASNVNLTALEIKDTLPAGMTVVSGKRIFHTCTLTGSSSSDNPVNSNQVSIFNTTLPAGRTCTITADVTVPLEGIYKNTIPAKQVVTKEKVTNDSEASASLITTAGVRIRKSFVSPTIAIGGISRMRIDIENPQTYPITQAAFLDNFVQSNTADNFRVANPVNLTNSCGGTITGNSGAIKPGDTALSLAGGVIPPAFDSATPGKCSILIDVTKPKASAATNTIAADAFTSQQGATNPLAATAKLTGVTTIGITVNKEINPVSVAGGSSATMTIDLTNQDSSASLNDVKFTDTMPTGMTIATQPDLTNTCGGTLTAVPGTSSLSLAGGTIAPSGTCKITLSITSTTAGNLTNVITANAVTTREGAKNPQEAKASITFLPRPGVSKAFSPSAATIGDVVKLTITISNFNNSSSLNSVGITDTLPTGLVIASPSNAATACTNGSVTTSTDSVTLAGATMPPQSSCTVSVDVKAITAGARTNTIAAKALLTASGDTNLEPASASFTASSSSNPHLVLVKRITAIGKTTSGTFTGTSINGFNDLTTGANAGDDNDPGWSSTAYLRGAFDTSQIPAANQPQPQDEMEYTIYFLSNGAADAKNVSICDFVPQNTTYVINSLQRSIGTGMPTPISDPVGGSDTDGGFYGGSAFPTTCTGTSPGNGAVLVNVGQVDRSIGSGNPATSYGFIRFRAKIN</sequence>
<feature type="domain" description="DUF7933" evidence="1">
    <location>
        <begin position="57"/>
        <end position="180"/>
    </location>
</feature>
<feature type="domain" description="DUF7933" evidence="1">
    <location>
        <begin position="324"/>
        <end position="451"/>
    </location>
</feature>
<dbReference type="RefSeq" id="WP_106253967.1">
    <property type="nucleotide sequence ID" value="NZ_PVWG01000006.1"/>
</dbReference>
<protein>
    <recommendedName>
        <fullName evidence="1">DUF7933 domain-containing protein</fullName>
    </recommendedName>
</protein>
<dbReference type="PANTHER" id="PTHR34819">
    <property type="entry name" value="LARGE CYSTEINE-RICH PERIPLASMIC PROTEIN OMCB"/>
    <property type="match status" value="1"/>
</dbReference>
<dbReference type="InterPro" id="IPR051172">
    <property type="entry name" value="Chlamydia_OmcB"/>
</dbReference>
<dbReference type="InterPro" id="IPR057693">
    <property type="entry name" value="DUF7933"/>
</dbReference>
<evidence type="ECO:0000313" key="2">
    <source>
        <dbReference type="EMBL" id="PSB20332.1"/>
    </source>
</evidence>
<dbReference type="NCBIfam" id="TIGR01451">
    <property type="entry name" value="B_ant_repeat"/>
    <property type="match status" value="3"/>
</dbReference>